<name>A0AAV7RLZ6_PLEWA</name>
<comment type="caution">
    <text evidence="2">The sequence shown here is derived from an EMBL/GenBank/DDBJ whole genome shotgun (WGS) entry which is preliminary data.</text>
</comment>
<reference evidence="2" key="1">
    <citation type="journal article" date="2022" name="bioRxiv">
        <title>Sequencing and chromosome-scale assembly of the giantPleurodeles waltlgenome.</title>
        <authorList>
            <person name="Brown T."/>
            <person name="Elewa A."/>
            <person name="Iarovenko S."/>
            <person name="Subramanian E."/>
            <person name="Araus A.J."/>
            <person name="Petzold A."/>
            <person name="Susuki M."/>
            <person name="Suzuki K.-i.T."/>
            <person name="Hayashi T."/>
            <person name="Toyoda A."/>
            <person name="Oliveira C."/>
            <person name="Osipova E."/>
            <person name="Leigh N.D."/>
            <person name="Simon A."/>
            <person name="Yun M.H."/>
        </authorList>
    </citation>
    <scope>NUCLEOTIDE SEQUENCE</scope>
    <source>
        <strain evidence="2">20211129_DDA</strain>
        <tissue evidence="2">Liver</tissue>
    </source>
</reference>
<evidence type="ECO:0000313" key="3">
    <source>
        <dbReference type="Proteomes" id="UP001066276"/>
    </source>
</evidence>
<feature type="region of interest" description="Disordered" evidence="1">
    <location>
        <begin position="1"/>
        <end position="25"/>
    </location>
</feature>
<gene>
    <name evidence="2" type="ORF">NDU88_004971</name>
</gene>
<dbReference type="AlphaFoldDB" id="A0AAV7RLZ6"/>
<dbReference type="EMBL" id="JANPWB010000009">
    <property type="protein sequence ID" value="KAJ1152194.1"/>
    <property type="molecule type" value="Genomic_DNA"/>
</dbReference>
<keyword evidence="3" id="KW-1185">Reference proteome</keyword>
<evidence type="ECO:0000256" key="1">
    <source>
        <dbReference type="SAM" id="MobiDB-lite"/>
    </source>
</evidence>
<proteinExistence type="predicted"/>
<evidence type="ECO:0000313" key="2">
    <source>
        <dbReference type="EMBL" id="KAJ1152194.1"/>
    </source>
</evidence>
<protein>
    <submittedName>
        <fullName evidence="2">Uncharacterized protein</fullName>
    </submittedName>
</protein>
<organism evidence="2 3">
    <name type="scientific">Pleurodeles waltl</name>
    <name type="common">Iberian ribbed newt</name>
    <dbReference type="NCBI Taxonomy" id="8319"/>
    <lineage>
        <taxon>Eukaryota</taxon>
        <taxon>Metazoa</taxon>
        <taxon>Chordata</taxon>
        <taxon>Craniata</taxon>
        <taxon>Vertebrata</taxon>
        <taxon>Euteleostomi</taxon>
        <taxon>Amphibia</taxon>
        <taxon>Batrachia</taxon>
        <taxon>Caudata</taxon>
        <taxon>Salamandroidea</taxon>
        <taxon>Salamandridae</taxon>
        <taxon>Pleurodelinae</taxon>
        <taxon>Pleurodeles</taxon>
    </lineage>
</organism>
<sequence length="164" mass="17512">MLSHKRRGGGDPSLQRKPGRSVAAQTPTAMIVRRYSFGKPHSPGQAAGPANLASDFVFSPIGPCSIMARSCLPLGFRHVQRAAREGVGSETTEAMAPPPGPLRPASLTAAFLSLPLLPVVCSQPDSRCIRVHHLIRQARLLIRPRCAHTASIGLPLPAQRMLGF</sequence>
<accession>A0AAV7RLZ6</accession>
<dbReference type="Proteomes" id="UP001066276">
    <property type="component" value="Chromosome 5"/>
</dbReference>